<dbReference type="Gene3D" id="1.20.120.530">
    <property type="entry name" value="GntR ligand-binding domain-like"/>
    <property type="match status" value="1"/>
</dbReference>
<dbReference type="PROSITE" id="PS50949">
    <property type="entry name" value="HTH_GNTR"/>
    <property type="match status" value="1"/>
</dbReference>
<dbReference type="Pfam" id="PF07729">
    <property type="entry name" value="FCD"/>
    <property type="match status" value="1"/>
</dbReference>
<dbReference type="Pfam" id="PF00392">
    <property type="entry name" value="GntR"/>
    <property type="match status" value="1"/>
</dbReference>
<gene>
    <name evidence="5" type="ORF">SAMN04490194_4084</name>
</gene>
<dbReference type="InterPro" id="IPR011711">
    <property type="entry name" value="GntR_C"/>
</dbReference>
<dbReference type="InterPro" id="IPR036388">
    <property type="entry name" value="WH-like_DNA-bd_sf"/>
</dbReference>
<dbReference type="SMART" id="SM00895">
    <property type="entry name" value="FCD"/>
    <property type="match status" value="1"/>
</dbReference>
<dbReference type="SMART" id="SM00345">
    <property type="entry name" value="HTH_GNTR"/>
    <property type="match status" value="1"/>
</dbReference>
<proteinExistence type="predicted"/>
<dbReference type="GO" id="GO:0003700">
    <property type="term" value="F:DNA-binding transcription factor activity"/>
    <property type="evidence" value="ECO:0007669"/>
    <property type="project" value="InterPro"/>
</dbReference>
<keyword evidence="3" id="KW-0804">Transcription</keyword>
<dbReference type="Proteomes" id="UP000198985">
    <property type="component" value="Unassembled WGS sequence"/>
</dbReference>
<dbReference type="InterPro" id="IPR008920">
    <property type="entry name" value="TF_FadR/GntR_C"/>
</dbReference>
<dbReference type="CDD" id="cd07377">
    <property type="entry name" value="WHTH_GntR"/>
    <property type="match status" value="1"/>
</dbReference>
<keyword evidence="2 5" id="KW-0238">DNA-binding</keyword>
<dbReference type="InterPro" id="IPR036390">
    <property type="entry name" value="WH_DNA-bd_sf"/>
</dbReference>
<protein>
    <submittedName>
        <fullName evidence="5">DNA-binding transcriptional regulator, GntR family</fullName>
    </submittedName>
</protein>
<evidence type="ECO:0000256" key="3">
    <source>
        <dbReference type="ARBA" id="ARBA00023163"/>
    </source>
</evidence>
<accession>A0A1H5LPK5</accession>
<dbReference type="SUPFAM" id="SSF48008">
    <property type="entry name" value="GntR ligand-binding domain-like"/>
    <property type="match status" value="1"/>
</dbReference>
<dbReference type="EMBL" id="FNTY01000002">
    <property type="protein sequence ID" value="SEE78457.1"/>
    <property type="molecule type" value="Genomic_DNA"/>
</dbReference>
<name>A0A1H5LPK5_9PSED</name>
<dbReference type="PANTHER" id="PTHR43537">
    <property type="entry name" value="TRANSCRIPTIONAL REGULATOR, GNTR FAMILY"/>
    <property type="match status" value="1"/>
</dbReference>
<dbReference type="GO" id="GO:0003677">
    <property type="term" value="F:DNA binding"/>
    <property type="evidence" value="ECO:0007669"/>
    <property type="project" value="UniProtKB-KW"/>
</dbReference>
<dbReference type="SUPFAM" id="SSF46785">
    <property type="entry name" value="Winged helix' DNA-binding domain"/>
    <property type="match status" value="1"/>
</dbReference>
<keyword evidence="1" id="KW-0805">Transcription regulation</keyword>
<dbReference type="AlphaFoldDB" id="A0A1H5LPK5"/>
<evidence type="ECO:0000256" key="1">
    <source>
        <dbReference type="ARBA" id="ARBA00023015"/>
    </source>
</evidence>
<evidence type="ECO:0000259" key="4">
    <source>
        <dbReference type="PROSITE" id="PS50949"/>
    </source>
</evidence>
<evidence type="ECO:0000313" key="6">
    <source>
        <dbReference type="Proteomes" id="UP000198985"/>
    </source>
</evidence>
<organism evidence="5 6">
    <name type="scientific">Pseudomonas migulae</name>
    <dbReference type="NCBI Taxonomy" id="78543"/>
    <lineage>
        <taxon>Bacteria</taxon>
        <taxon>Pseudomonadati</taxon>
        <taxon>Pseudomonadota</taxon>
        <taxon>Gammaproteobacteria</taxon>
        <taxon>Pseudomonadales</taxon>
        <taxon>Pseudomonadaceae</taxon>
        <taxon>Pseudomonas</taxon>
    </lineage>
</organism>
<dbReference type="InterPro" id="IPR000524">
    <property type="entry name" value="Tscrpt_reg_HTH_GntR"/>
</dbReference>
<dbReference type="PANTHER" id="PTHR43537:SF41">
    <property type="entry name" value="TRANSCRIPTIONAL REGULATORY PROTEIN"/>
    <property type="match status" value="1"/>
</dbReference>
<reference evidence="5 6" key="1">
    <citation type="submission" date="2016-10" db="EMBL/GenBank/DDBJ databases">
        <authorList>
            <person name="de Groot N.N."/>
        </authorList>
    </citation>
    <scope>NUCLEOTIDE SEQUENCE [LARGE SCALE GENOMIC DNA]</scope>
    <source>
        <strain evidence="5 6">BS3662</strain>
    </source>
</reference>
<dbReference type="Gene3D" id="1.10.10.10">
    <property type="entry name" value="Winged helix-like DNA-binding domain superfamily/Winged helix DNA-binding domain"/>
    <property type="match status" value="1"/>
</dbReference>
<evidence type="ECO:0000256" key="2">
    <source>
        <dbReference type="ARBA" id="ARBA00023125"/>
    </source>
</evidence>
<feature type="domain" description="HTH gntR-type" evidence="4">
    <location>
        <begin position="63"/>
        <end position="130"/>
    </location>
</feature>
<evidence type="ECO:0000313" key="5">
    <source>
        <dbReference type="EMBL" id="SEE78457.1"/>
    </source>
</evidence>
<sequence length="271" mass="31032">MAQLRSRELQIAQGKQVLPQSLDLAAQVSEFRLEIRIPYLQLNRTTAAVNLPKFNAPDLGNAPSTSEIITRHLRDAIVAGHFAEDEPIRQDDIARQFNVSKIPVREALKRLEAEGLVMFQRNRGAMVTRVSDAELAQMFEVRMLLEDKVLRLAIPNMTEDTFARAERICQEFVGEDDVGRWAELNWELHACLYEPAQRPFLVSLIRSVNDKLERYLRMQMSLSAGKERADHEHREILEACRAGDVDRAVKLLDEHIAGVCKTLFEHLPHHH</sequence>